<feature type="binding site" evidence="9">
    <location>
        <position position="400"/>
    </location>
    <ligand>
        <name>NAD(+)</name>
        <dbReference type="ChEBI" id="CHEBI:57540"/>
    </ligand>
</feature>
<accession>A0ABS9J0T1</accession>
<feature type="binding site" evidence="9">
    <location>
        <position position="588"/>
    </location>
    <ligand>
        <name>NAD(+)</name>
        <dbReference type="ChEBI" id="CHEBI:57540"/>
    </ligand>
</feature>
<comment type="subcellular location">
    <subcellularLocation>
        <location evidence="9">Cytoplasm</location>
    </subcellularLocation>
</comment>
<evidence type="ECO:0000256" key="4">
    <source>
        <dbReference type="ARBA" id="ARBA00022808"/>
    </source>
</evidence>
<dbReference type="NCBIfam" id="NF003820">
    <property type="entry name" value="PRK05414.1"/>
    <property type="match status" value="1"/>
</dbReference>
<evidence type="ECO:0000256" key="8">
    <source>
        <dbReference type="ARBA" id="ARBA00047623"/>
    </source>
</evidence>
<dbReference type="SUPFAM" id="SSF111326">
    <property type="entry name" value="Urocanase"/>
    <property type="match status" value="1"/>
</dbReference>
<reference evidence="13 14" key="1">
    <citation type="submission" date="2021-01" db="EMBL/GenBank/DDBJ databases">
        <title>Genome sequencing of Joostella atrarenae M1-2 (= KCTC 23194).</title>
        <authorList>
            <person name="Zakaria M.R."/>
            <person name="Lam M.Q."/>
            <person name="Chong C.S."/>
        </authorList>
    </citation>
    <scope>NUCLEOTIDE SEQUENCE [LARGE SCALE GENOMIC DNA]</scope>
    <source>
        <strain evidence="13 14">M1-2</strain>
    </source>
</reference>
<evidence type="ECO:0000256" key="5">
    <source>
        <dbReference type="ARBA" id="ARBA00023027"/>
    </source>
</evidence>
<evidence type="ECO:0000256" key="9">
    <source>
        <dbReference type="HAMAP-Rule" id="MF_00577"/>
    </source>
</evidence>
<evidence type="ECO:0000256" key="1">
    <source>
        <dbReference type="ARBA" id="ARBA00004794"/>
    </source>
</evidence>
<evidence type="ECO:0000313" key="14">
    <source>
        <dbReference type="Proteomes" id="UP000829517"/>
    </source>
</evidence>
<dbReference type="HAMAP" id="MF_00577">
    <property type="entry name" value="HutU"/>
    <property type="match status" value="1"/>
</dbReference>
<dbReference type="RefSeq" id="WP_236957968.1">
    <property type="nucleotide sequence ID" value="NZ_JAETXX010000001.1"/>
</dbReference>
<dbReference type="PROSITE" id="PS01233">
    <property type="entry name" value="UROCANASE"/>
    <property type="match status" value="1"/>
</dbReference>
<dbReference type="Pfam" id="PF17392">
    <property type="entry name" value="Urocanase_C"/>
    <property type="match status" value="1"/>
</dbReference>
<dbReference type="InterPro" id="IPR035401">
    <property type="entry name" value="Urocanase_C"/>
</dbReference>
<keyword evidence="14" id="KW-1185">Reference proteome</keyword>
<comment type="caution">
    <text evidence="13">The sequence shown here is derived from an EMBL/GenBank/DDBJ whole genome shotgun (WGS) entry which is preliminary data.</text>
</comment>
<feature type="binding site" evidence="9">
    <location>
        <position position="208"/>
    </location>
    <ligand>
        <name>NAD(+)</name>
        <dbReference type="ChEBI" id="CHEBI:57540"/>
    </ligand>
</feature>
<feature type="domain" description="Urocanase C-terminal" evidence="12">
    <location>
        <begin position="438"/>
        <end position="641"/>
    </location>
</feature>
<dbReference type="InterPro" id="IPR055351">
    <property type="entry name" value="Urocanase"/>
</dbReference>
<evidence type="ECO:0000313" key="13">
    <source>
        <dbReference type="EMBL" id="MCF8714012.1"/>
    </source>
</evidence>
<dbReference type="Proteomes" id="UP000829517">
    <property type="component" value="Unassembled WGS sequence"/>
</dbReference>
<feature type="domain" description="Urocanase Rossmann-like" evidence="10">
    <location>
        <begin position="218"/>
        <end position="432"/>
    </location>
</feature>
<evidence type="ECO:0000256" key="3">
    <source>
        <dbReference type="ARBA" id="ARBA00011992"/>
    </source>
</evidence>
<feature type="domain" description="Urocanase N-terminal" evidence="11">
    <location>
        <begin position="89"/>
        <end position="215"/>
    </location>
</feature>
<dbReference type="Pfam" id="PF17391">
    <property type="entry name" value="Urocanase_N"/>
    <property type="match status" value="1"/>
</dbReference>
<dbReference type="InterPro" id="IPR023637">
    <property type="entry name" value="Urocanase-like"/>
</dbReference>
<dbReference type="GO" id="GO:0016153">
    <property type="term" value="F:urocanate hydratase activity"/>
    <property type="evidence" value="ECO:0007669"/>
    <property type="project" value="UniProtKB-EC"/>
</dbReference>
<evidence type="ECO:0000256" key="6">
    <source>
        <dbReference type="ARBA" id="ARBA00023239"/>
    </source>
</evidence>
<dbReference type="InterPro" id="IPR023636">
    <property type="entry name" value="Urocanase_CS"/>
</dbReference>
<comment type="catalytic activity">
    <reaction evidence="8 9">
        <text>4-imidazolone-5-propanoate = trans-urocanate + H2O</text>
        <dbReference type="Rhea" id="RHEA:13101"/>
        <dbReference type="ChEBI" id="CHEBI:15377"/>
        <dbReference type="ChEBI" id="CHEBI:17771"/>
        <dbReference type="ChEBI" id="CHEBI:77893"/>
        <dbReference type="EC" id="4.2.1.49"/>
    </reaction>
</comment>
<dbReference type="PANTHER" id="PTHR12216:SF3">
    <property type="entry name" value="UROCANATE HYDRATASE"/>
    <property type="match status" value="1"/>
</dbReference>
<evidence type="ECO:0000259" key="11">
    <source>
        <dbReference type="Pfam" id="PF17391"/>
    </source>
</evidence>
<evidence type="ECO:0000256" key="2">
    <source>
        <dbReference type="ARBA" id="ARBA00007578"/>
    </source>
</evidence>
<sequence>MIDTQNTFENQILEGIPASLPTKKGYDEHVNHAPKRKDILTAEEKKLALKNALRYFDKSFHAELIEEFKEELDLYGRIYMYRFRPDYEMYARPINQYPAKSKHAAAIMLMIMNNLDPKVAQHPHELITYGGNGAVFQNWAQYRLTMKYLAEMNDEQTLVMYSGHPMGLFPSNRNAPRVVVTNGMMIPNYSSQDDWEKFNALGVTQYGQMTAGSYMYIGPQGIVHGTTITVLNGFRKIKKSPEGGVFVTSGLGGMSGAQPKAGNIAGCITVCAEVNPKAIATRHSQGWVDEVVSDLGELTARVKKAQAAKETVSIAYEGNVVEVWEKFDVENIHVDLGSDQTSLHNPWAGGYYPVGLTLEESQALMASNSDAFKEKVQESLRRHAAAVNKHTDKGTYFFDYGNAFLLEASRAGADVMASNGIDFKYPSYVQDIMGPMCFDYGFGPFRWVCASGDPEDLKKTDAIACQVLEEIKETAPEEIQKQLEDNIQWIKSAQENKLVVGSQARILYADAEGRIKIAKAFNKAIEENKIGFVILGRDHHDVSGTDSPYRETSNIYDGSSFTADMAIHNVIGDSFRGASWVSIHNGGGVGWGEVINGGFGMVLDGSMEADKRLQSMLFWDVNNGIARRSWARNEEAVFAIKRAMQVEPDLKVTLPSFVDEDLL</sequence>
<keyword evidence="5 9" id="KW-0520">NAD</keyword>
<dbReference type="InterPro" id="IPR035085">
    <property type="entry name" value="Urocanase_Rossmann-like"/>
</dbReference>
<comment type="cofactor">
    <cofactor evidence="9">
        <name>NAD(+)</name>
        <dbReference type="ChEBI" id="CHEBI:57540"/>
    </cofactor>
    <text evidence="9">Binds 1 NAD(+) per subunit.</text>
</comment>
<comment type="pathway">
    <text evidence="1 9">Amino-acid degradation; L-histidine degradation into L-glutamate; N-formimidoyl-L-glutamate from L-histidine: step 2/3.</text>
</comment>
<proteinExistence type="inferred from homology"/>
<dbReference type="PANTHER" id="PTHR12216">
    <property type="entry name" value="UROCANATE HYDRATASE"/>
    <property type="match status" value="1"/>
</dbReference>
<dbReference type="PIRSF" id="PIRSF001423">
    <property type="entry name" value="Urocanate_hydrat"/>
    <property type="match status" value="1"/>
</dbReference>
<comment type="caution">
    <text evidence="9">Lacks conserved residue(s) required for the propagation of feature annotation.</text>
</comment>
<keyword evidence="6 9" id="KW-0456">Lyase</keyword>
<dbReference type="InterPro" id="IPR038364">
    <property type="entry name" value="Urocanase_central_sf"/>
</dbReference>
<feature type="binding site" evidence="9">
    <location>
        <begin position="130"/>
        <end position="131"/>
    </location>
    <ligand>
        <name>NAD(+)</name>
        <dbReference type="ChEBI" id="CHEBI:57540"/>
    </ligand>
</feature>
<comment type="similarity">
    <text evidence="2 9">Belongs to the urocanase family.</text>
</comment>
<name>A0ABS9J0T1_9FLAO</name>
<feature type="binding site" evidence="9">
    <location>
        <position position="273"/>
    </location>
    <ligand>
        <name>NAD(+)</name>
        <dbReference type="ChEBI" id="CHEBI:57540"/>
    </ligand>
</feature>
<comment type="function">
    <text evidence="9">Catalyzes the conversion of urocanate to 4-imidazolone-5-propionate.</text>
</comment>
<dbReference type="Gene3D" id="3.40.50.10730">
    <property type="entry name" value="Urocanase like domains"/>
    <property type="match status" value="1"/>
</dbReference>
<dbReference type="InterPro" id="IPR035400">
    <property type="entry name" value="Urocanase_N"/>
</dbReference>
<dbReference type="EC" id="4.2.1.49" evidence="3 9"/>
<protein>
    <recommendedName>
        <fullName evidence="3 9">Urocanate hydratase</fullName>
        <shortName evidence="9">Urocanase</shortName>
        <ecNumber evidence="3 9">4.2.1.49</ecNumber>
    </recommendedName>
    <alternativeName>
        <fullName evidence="7 9">Imidazolonepropionate hydrolase</fullName>
    </alternativeName>
</protein>
<dbReference type="Gene3D" id="3.40.1770.10">
    <property type="entry name" value="Urocanase superfamily"/>
    <property type="match status" value="2"/>
</dbReference>
<dbReference type="InterPro" id="IPR036190">
    <property type="entry name" value="Urocanase_sf"/>
</dbReference>
<evidence type="ECO:0000256" key="7">
    <source>
        <dbReference type="ARBA" id="ARBA00031640"/>
    </source>
</evidence>
<evidence type="ECO:0000259" key="10">
    <source>
        <dbReference type="Pfam" id="PF01175"/>
    </source>
</evidence>
<keyword evidence="4 9" id="KW-0369">Histidine metabolism</keyword>
<evidence type="ECO:0000259" key="12">
    <source>
        <dbReference type="Pfam" id="PF17392"/>
    </source>
</evidence>
<dbReference type="EMBL" id="JAETXX010000001">
    <property type="protein sequence ID" value="MCF8714012.1"/>
    <property type="molecule type" value="Genomic_DNA"/>
</dbReference>
<gene>
    <name evidence="9" type="primary">hutU</name>
    <name evidence="13" type="ORF">JM658_04155</name>
</gene>
<dbReference type="Pfam" id="PF01175">
    <property type="entry name" value="Urocanase"/>
    <property type="match status" value="1"/>
</dbReference>
<keyword evidence="9" id="KW-0963">Cytoplasm</keyword>
<organism evidence="13 14">
    <name type="scientific">Joostella atrarenae</name>
    <dbReference type="NCBI Taxonomy" id="679257"/>
    <lineage>
        <taxon>Bacteria</taxon>
        <taxon>Pseudomonadati</taxon>
        <taxon>Bacteroidota</taxon>
        <taxon>Flavobacteriia</taxon>
        <taxon>Flavobacteriales</taxon>
        <taxon>Flavobacteriaceae</taxon>
        <taxon>Joostella</taxon>
    </lineage>
</organism>